<dbReference type="Gene3D" id="3.40.309.10">
    <property type="entry name" value="Aldehyde Dehydrogenase, Chain A, domain 2"/>
    <property type="match status" value="1"/>
</dbReference>
<comment type="caution">
    <text evidence="5">The sequence shown here is derived from an EMBL/GenBank/DDBJ whole genome shotgun (WGS) entry which is preliminary data.</text>
</comment>
<keyword evidence="6" id="KW-1185">Reference proteome</keyword>
<dbReference type="FunFam" id="3.40.309.10:FF:000009">
    <property type="entry name" value="Aldehyde dehydrogenase A"/>
    <property type="match status" value="1"/>
</dbReference>
<dbReference type="CDD" id="cd07100">
    <property type="entry name" value="ALDH_SSADH1_GabD1"/>
    <property type="match status" value="1"/>
</dbReference>
<sequence>MNDLPTVLQSVDPTTGRPVRSVPVLAPGAVEQHIQSASRAFAMWRRTHPTDRADALRNLARLLRTRKNDLALLMAEEMGKPVVQGRAEIEKCAWVCEFYADHLPSFLAPQPVTTEWTRSYVDFQPLGPILGVMPWNFPFWQVFRAAAPALVAGNVFLLKHAANVPGCALAIAQLSRDAGLPEGILQVLPVRADQVGAIVDHPAIRGVTVTGSTTAGRAIAARAGAALKKTVLELGGSDPYVILEDADLDQAAETCANARLINTGQSCIAAKRFIVVEQVRAEFEARLLEQLQTRNTGDPRNEQTLLGPLARHDLRDQLHAQVQASLRMGARCLCGGFLPDGPGAFYPPTLLTDVRPGMPVFDEETFGPVAAVVPARDEADAIRLANQSPYGLGAAIFTRDIERGERLAREHLEAGVCTVNDFVRSDPRLPFGGIKDSGYGRELGLFGFREFLNVKTVCVR</sequence>
<dbReference type="PANTHER" id="PTHR43217:SF1">
    <property type="entry name" value="SUCCINATE SEMIALDEHYDE DEHYDROGENASE [NAD(P)+] SAD"/>
    <property type="match status" value="1"/>
</dbReference>
<evidence type="ECO:0000256" key="3">
    <source>
        <dbReference type="ARBA" id="ARBA00023002"/>
    </source>
</evidence>
<proteinExistence type="inferred from homology"/>
<dbReference type="AlphaFoldDB" id="A0A6M1RV17"/>
<gene>
    <name evidence="5" type="ORF">G4L39_13690</name>
</gene>
<dbReference type="Pfam" id="PF00171">
    <property type="entry name" value="Aldedh"/>
    <property type="match status" value="1"/>
</dbReference>
<dbReference type="SUPFAM" id="SSF53720">
    <property type="entry name" value="ALDH-like"/>
    <property type="match status" value="1"/>
</dbReference>
<evidence type="ECO:0000256" key="1">
    <source>
        <dbReference type="ARBA" id="ARBA00009986"/>
    </source>
</evidence>
<evidence type="ECO:0000313" key="5">
    <source>
        <dbReference type="EMBL" id="NGO40435.1"/>
    </source>
</evidence>
<dbReference type="PANTHER" id="PTHR43217">
    <property type="entry name" value="SUCCINATE SEMIALDEHYDE DEHYDROGENASE [NAD(P)+] SAD"/>
    <property type="match status" value="1"/>
</dbReference>
<evidence type="ECO:0000259" key="4">
    <source>
        <dbReference type="Pfam" id="PF00171"/>
    </source>
</evidence>
<dbReference type="InterPro" id="IPR016162">
    <property type="entry name" value="Ald_DH_N"/>
</dbReference>
<dbReference type="Proteomes" id="UP000477311">
    <property type="component" value="Unassembled WGS sequence"/>
</dbReference>
<dbReference type="FunFam" id="3.40.605.10:FF:000012">
    <property type="entry name" value="NAD-dependent succinate-semialdehyde dehydrogenase"/>
    <property type="match status" value="1"/>
</dbReference>
<dbReference type="InterPro" id="IPR015590">
    <property type="entry name" value="Aldehyde_DH_dom"/>
</dbReference>
<dbReference type="GO" id="GO:0004030">
    <property type="term" value="F:aldehyde dehydrogenase [NAD(P)+] activity"/>
    <property type="evidence" value="ECO:0007669"/>
    <property type="project" value="InterPro"/>
</dbReference>
<dbReference type="Gene3D" id="3.40.605.10">
    <property type="entry name" value="Aldehyde Dehydrogenase, Chain A, domain 1"/>
    <property type="match status" value="1"/>
</dbReference>
<evidence type="ECO:0000313" key="6">
    <source>
        <dbReference type="Proteomes" id="UP000477311"/>
    </source>
</evidence>
<dbReference type="GO" id="GO:0004777">
    <property type="term" value="F:succinate-semialdehyde dehydrogenase (NAD+) activity"/>
    <property type="evidence" value="ECO:0007669"/>
    <property type="project" value="TreeGrafter"/>
</dbReference>
<name>A0A6M1RV17_9BACT</name>
<organism evidence="5 6">
    <name type="scientific">Limisphaera ngatamarikiensis</name>
    <dbReference type="NCBI Taxonomy" id="1324935"/>
    <lineage>
        <taxon>Bacteria</taxon>
        <taxon>Pseudomonadati</taxon>
        <taxon>Verrucomicrobiota</taxon>
        <taxon>Verrucomicrobiia</taxon>
        <taxon>Limisphaerales</taxon>
        <taxon>Limisphaeraceae</taxon>
        <taxon>Limisphaera</taxon>
    </lineage>
</organism>
<dbReference type="InterPro" id="IPR047110">
    <property type="entry name" value="GABD/Sad-like"/>
</dbReference>
<protein>
    <submittedName>
        <fullName evidence="5">NAD-dependent succinate-semialdehyde dehydrogenase</fullName>
    </submittedName>
</protein>
<reference evidence="5 6" key="1">
    <citation type="submission" date="2020-02" db="EMBL/GenBank/DDBJ databases">
        <title>Draft genome sequence of Limisphaera ngatamarikiensis NGM72.4T, a thermophilic Verrucomicrobia grouped in subdivision 3.</title>
        <authorList>
            <person name="Carere C.R."/>
            <person name="Steen J."/>
            <person name="Hugenholtz P."/>
            <person name="Stott M.B."/>
        </authorList>
    </citation>
    <scope>NUCLEOTIDE SEQUENCE [LARGE SCALE GENOMIC DNA]</scope>
    <source>
        <strain evidence="5 6">NGM72.4</strain>
    </source>
</reference>
<dbReference type="PROSITE" id="PS00070">
    <property type="entry name" value="ALDEHYDE_DEHYDR_CYS"/>
    <property type="match status" value="1"/>
</dbReference>
<feature type="domain" description="Aldehyde dehydrogenase" evidence="4">
    <location>
        <begin position="8"/>
        <end position="457"/>
    </location>
</feature>
<dbReference type="InterPro" id="IPR016163">
    <property type="entry name" value="Ald_DH_C"/>
</dbReference>
<dbReference type="RefSeq" id="WP_165109033.1">
    <property type="nucleotide sequence ID" value="NZ_JAAKYA010000092.1"/>
</dbReference>
<accession>A0A6M1RV17</accession>
<dbReference type="EMBL" id="JAAKYA010000092">
    <property type="protein sequence ID" value="NGO40435.1"/>
    <property type="molecule type" value="Genomic_DNA"/>
</dbReference>
<comment type="similarity">
    <text evidence="1">Belongs to the aldehyde dehydrogenase family.</text>
</comment>
<keyword evidence="3" id="KW-0560">Oxidoreductase</keyword>
<dbReference type="InterPro" id="IPR044148">
    <property type="entry name" value="ALDH_GabD1-like"/>
</dbReference>
<dbReference type="InterPro" id="IPR016161">
    <property type="entry name" value="Ald_DH/histidinol_DH"/>
</dbReference>
<keyword evidence="2" id="KW-0521">NADP</keyword>
<evidence type="ECO:0000256" key="2">
    <source>
        <dbReference type="ARBA" id="ARBA00022857"/>
    </source>
</evidence>
<dbReference type="InterPro" id="IPR016160">
    <property type="entry name" value="Ald_DH_CS_CYS"/>
</dbReference>